<gene>
    <name evidence="2" type="ORF">METZ01_LOCUS461445</name>
</gene>
<protein>
    <recommendedName>
        <fullName evidence="1">NAD-dependent epimerase/dehydratase domain-containing protein</fullName>
    </recommendedName>
</protein>
<sequence>MTTKMKVLVTGGSGIVGHYVIDELYKLGHEVVNADKFR</sequence>
<dbReference type="Pfam" id="PF01370">
    <property type="entry name" value="Epimerase"/>
    <property type="match status" value="1"/>
</dbReference>
<dbReference type="EMBL" id="UINC01193133">
    <property type="protein sequence ID" value="SVE08591.1"/>
    <property type="molecule type" value="Genomic_DNA"/>
</dbReference>
<name>A0A383AM01_9ZZZZ</name>
<dbReference type="InterPro" id="IPR036291">
    <property type="entry name" value="NAD(P)-bd_dom_sf"/>
</dbReference>
<dbReference type="SUPFAM" id="SSF51735">
    <property type="entry name" value="NAD(P)-binding Rossmann-fold domains"/>
    <property type="match status" value="1"/>
</dbReference>
<reference evidence="2" key="1">
    <citation type="submission" date="2018-05" db="EMBL/GenBank/DDBJ databases">
        <authorList>
            <person name="Lanie J.A."/>
            <person name="Ng W.-L."/>
            <person name="Kazmierczak K.M."/>
            <person name="Andrzejewski T.M."/>
            <person name="Davidsen T.M."/>
            <person name="Wayne K.J."/>
            <person name="Tettelin H."/>
            <person name="Glass J.I."/>
            <person name="Rusch D."/>
            <person name="Podicherti R."/>
            <person name="Tsui H.-C.T."/>
            <person name="Winkler M.E."/>
        </authorList>
    </citation>
    <scope>NUCLEOTIDE SEQUENCE</scope>
</reference>
<evidence type="ECO:0000259" key="1">
    <source>
        <dbReference type="Pfam" id="PF01370"/>
    </source>
</evidence>
<dbReference type="AlphaFoldDB" id="A0A383AM01"/>
<feature type="domain" description="NAD-dependent epimerase/dehydratase" evidence="1">
    <location>
        <begin position="7"/>
        <end position="36"/>
    </location>
</feature>
<proteinExistence type="predicted"/>
<dbReference type="InterPro" id="IPR001509">
    <property type="entry name" value="Epimerase_deHydtase"/>
</dbReference>
<feature type="non-terminal residue" evidence="2">
    <location>
        <position position="38"/>
    </location>
</feature>
<dbReference type="Gene3D" id="3.40.50.720">
    <property type="entry name" value="NAD(P)-binding Rossmann-like Domain"/>
    <property type="match status" value="1"/>
</dbReference>
<accession>A0A383AM01</accession>
<organism evidence="2">
    <name type="scientific">marine metagenome</name>
    <dbReference type="NCBI Taxonomy" id="408172"/>
    <lineage>
        <taxon>unclassified sequences</taxon>
        <taxon>metagenomes</taxon>
        <taxon>ecological metagenomes</taxon>
    </lineage>
</organism>
<evidence type="ECO:0000313" key="2">
    <source>
        <dbReference type="EMBL" id="SVE08591.1"/>
    </source>
</evidence>